<evidence type="ECO:0000256" key="1">
    <source>
        <dbReference type="SAM" id="MobiDB-lite"/>
    </source>
</evidence>
<protein>
    <submittedName>
        <fullName evidence="2">Uncharacterized protein</fullName>
    </submittedName>
</protein>
<organism evidence="2">
    <name type="scientific">Anopheles atroparvus</name>
    <name type="common">European mosquito</name>
    <dbReference type="NCBI Taxonomy" id="41427"/>
    <lineage>
        <taxon>Eukaryota</taxon>
        <taxon>Metazoa</taxon>
        <taxon>Ecdysozoa</taxon>
        <taxon>Arthropoda</taxon>
        <taxon>Hexapoda</taxon>
        <taxon>Insecta</taxon>
        <taxon>Pterygota</taxon>
        <taxon>Neoptera</taxon>
        <taxon>Endopterygota</taxon>
        <taxon>Diptera</taxon>
        <taxon>Nematocera</taxon>
        <taxon>Culicoidea</taxon>
        <taxon>Culicidae</taxon>
        <taxon>Anophelinae</taxon>
        <taxon>Anopheles</taxon>
    </lineage>
</organism>
<dbReference type="AlphaFoldDB" id="A0A182IXQ0"/>
<name>A0A182IXQ0_ANOAO</name>
<accession>A0A182IXQ0</accession>
<feature type="region of interest" description="Disordered" evidence="1">
    <location>
        <begin position="136"/>
        <end position="168"/>
    </location>
</feature>
<dbReference type="VEuPathDB" id="VectorBase:AATE007506"/>
<feature type="compositionally biased region" description="Polar residues" evidence="1">
    <location>
        <begin position="151"/>
        <end position="166"/>
    </location>
</feature>
<dbReference type="EnsemblMetazoa" id="AATE007506-RA">
    <property type="protein sequence ID" value="AATE007506-PA.1"/>
    <property type="gene ID" value="AATE007506"/>
</dbReference>
<reference evidence="2" key="1">
    <citation type="submission" date="2022-08" db="UniProtKB">
        <authorList>
            <consortium name="EnsemblMetazoa"/>
        </authorList>
    </citation>
    <scope>IDENTIFICATION</scope>
    <source>
        <strain evidence="2">EBRO</strain>
    </source>
</reference>
<proteinExistence type="predicted"/>
<sequence length="349" mass="36058">MYLVPMSDPPHQNSVRLVPCRKMAAIQGHWPVGASMPPTIRPDEYSCCPQSAGSTMLSIGFSVADSRAPSEPDGATVYTGTSGRLVVVVGVGFVTGASTRLGATVAATGGGRGFGVVSCVLLLLIGQQTPGTKRLLKHSDSRRWLKSSSSPGQVLKSSQRPGQTTPVVGGATAGGVVASAKVSSLSSFRCATINDPTVTELMAARGSGVLETTTSGPDVTSPLPVSCSPVPLPTRLISGSIVFVRFLPSIVFVSVSSASGTVSFVSGSTCVMVLASWPLVMFTMYRPTVLRAPSVSDSLLNAASESKRARTVLVSTGGLAVTGVSSTDRFPVSSERFKCFLEGRNMPTP</sequence>
<evidence type="ECO:0000313" key="2">
    <source>
        <dbReference type="EnsemblMetazoa" id="AATE007506-PA.1"/>
    </source>
</evidence>